<name>A0A0S4IZE7_BODSA</name>
<reference evidence="3" key="1">
    <citation type="submission" date="2015-09" db="EMBL/GenBank/DDBJ databases">
        <authorList>
            <consortium name="Pathogen Informatics"/>
        </authorList>
    </citation>
    <scope>NUCLEOTIDE SEQUENCE [LARGE SCALE GENOMIC DNA]</scope>
    <source>
        <strain evidence="3">Lake Konstanz</strain>
    </source>
</reference>
<feature type="compositionally biased region" description="Polar residues" evidence="1">
    <location>
        <begin position="113"/>
        <end position="123"/>
    </location>
</feature>
<protein>
    <submittedName>
        <fullName evidence="2">Uncharacterized protein</fullName>
    </submittedName>
</protein>
<dbReference type="EMBL" id="CYKH01000631">
    <property type="protein sequence ID" value="CUG07549.1"/>
    <property type="molecule type" value="Genomic_DNA"/>
</dbReference>
<keyword evidence="3" id="KW-1185">Reference proteome</keyword>
<feature type="region of interest" description="Disordered" evidence="1">
    <location>
        <begin position="165"/>
        <end position="198"/>
    </location>
</feature>
<evidence type="ECO:0000256" key="1">
    <source>
        <dbReference type="SAM" id="MobiDB-lite"/>
    </source>
</evidence>
<gene>
    <name evidence="2" type="ORF">BSAL_73820</name>
</gene>
<organism evidence="2 3">
    <name type="scientific">Bodo saltans</name>
    <name type="common">Flagellated protozoan</name>
    <dbReference type="NCBI Taxonomy" id="75058"/>
    <lineage>
        <taxon>Eukaryota</taxon>
        <taxon>Discoba</taxon>
        <taxon>Euglenozoa</taxon>
        <taxon>Kinetoplastea</taxon>
        <taxon>Metakinetoplastina</taxon>
        <taxon>Eubodonida</taxon>
        <taxon>Bodonidae</taxon>
        <taxon>Bodo</taxon>
    </lineage>
</organism>
<feature type="region of interest" description="Disordered" evidence="1">
    <location>
        <begin position="39"/>
        <end position="142"/>
    </location>
</feature>
<evidence type="ECO:0000313" key="3">
    <source>
        <dbReference type="Proteomes" id="UP000051952"/>
    </source>
</evidence>
<feature type="compositionally biased region" description="Low complexity" evidence="1">
    <location>
        <begin position="94"/>
        <end position="105"/>
    </location>
</feature>
<feature type="compositionally biased region" description="Polar residues" evidence="1">
    <location>
        <begin position="63"/>
        <end position="75"/>
    </location>
</feature>
<sequence>MPIDQPFRQRYEGYFNERRSQAPKFSTASRNTLLTPYHFGGGFGTEPKAPHNVTATPVGPRSYTPTTRHTPSATFGTARRTDVFGSNISGVAERSASPAASSRRPQTGAVGYRQQSFRHQSPQRGHEDSLRFPGPQSYKTKRSDFEIARPIAKDLHALNAKFAHDGTHTPRHYIPGSKGGAIPRSPRLTTTPLNTPGPAAYHPRYGLV</sequence>
<accession>A0A0S4IZE7</accession>
<dbReference type="VEuPathDB" id="TriTrypDB:BSAL_73820"/>
<proteinExistence type="predicted"/>
<dbReference type="AlphaFoldDB" id="A0A0S4IZE7"/>
<evidence type="ECO:0000313" key="2">
    <source>
        <dbReference type="EMBL" id="CUG07549.1"/>
    </source>
</evidence>
<dbReference type="Proteomes" id="UP000051952">
    <property type="component" value="Unassembled WGS sequence"/>
</dbReference>